<protein>
    <submittedName>
        <fullName evidence="4">TatD family hydrolase</fullName>
    </submittedName>
</protein>
<keyword evidence="5" id="KW-1185">Reference proteome</keyword>
<dbReference type="PIRSF" id="PIRSF005902">
    <property type="entry name" value="DNase_TatD"/>
    <property type="match status" value="1"/>
</dbReference>
<dbReference type="InterPro" id="IPR001130">
    <property type="entry name" value="TatD-like"/>
</dbReference>
<dbReference type="Proteomes" id="UP001595279">
    <property type="component" value="Unassembled WGS sequence"/>
</dbReference>
<dbReference type="RefSeq" id="WP_390266710.1">
    <property type="nucleotide sequence ID" value="NZ_JBHRSA010000003.1"/>
</dbReference>
<proteinExistence type="inferred from homology"/>
<evidence type="ECO:0000313" key="5">
    <source>
        <dbReference type="Proteomes" id="UP001595279"/>
    </source>
</evidence>
<comment type="caution">
    <text evidence="4">The sequence shown here is derived from an EMBL/GenBank/DDBJ whole genome shotgun (WGS) entry which is preliminary data.</text>
</comment>
<dbReference type="PANTHER" id="PTHR46317">
    <property type="entry name" value="HYDROLASE OF PHP SUPERFAMILY-RELATED PROTEIN"/>
    <property type="match status" value="1"/>
</dbReference>
<dbReference type="EMBL" id="JBHRSA010000003">
    <property type="protein sequence ID" value="MFC3038704.1"/>
    <property type="molecule type" value="Genomic_DNA"/>
</dbReference>
<evidence type="ECO:0000256" key="3">
    <source>
        <dbReference type="ARBA" id="ARBA00022801"/>
    </source>
</evidence>
<dbReference type="CDD" id="cd01310">
    <property type="entry name" value="TatD_DNAse"/>
    <property type="match status" value="1"/>
</dbReference>
<dbReference type="PANTHER" id="PTHR46317:SF1">
    <property type="entry name" value="HYDROLASE, TATD FAMILY"/>
    <property type="match status" value="1"/>
</dbReference>
<name>A0ABV7CQL4_9BACI</name>
<keyword evidence="2" id="KW-0479">Metal-binding</keyword>
<dbReference type="InterPro" id="IPR032466">
    <property type="entry name" value="Metal_Hydrolase"/>
</dbReference>
<gene>
    <name evidence="4" type="ORF">ACFOGI_00365</name>
</gene>
<evidence type="ECO:0000256" key="1">
    <source>
        <dbReference type="ARBA" id="ARBA00009275"/>
    </source>
</evidence>
<evidence type="ECO:0000313" key="4">
    <source>
        <dbReference type="EMBL" id="MFC3038704.1"/>
    </source>
</evidence>
<sequence length="259" mass="29952">MLEKIIDAHIHLDAYKAEEREIILQDMAGSGVEKLIAVSSDRLSAQKNLSLSRKNPDILPAFGFHPEQRLPSEEDLADLFQFIRQNSQEMTAVGEVGLPHYLRREDPILPLEPCLEVLETFIQLAVQLEKPIVLHAVYEDAPIVCDLLEKHSVRWAHFHWFKGDHRTMERMVANGYFVSVTPDILYKQRTQNLVRRYPLGRLMVETDGPWPFEGPFLKQMTHPKMIHLSVRTIAECIQQPVATVYEQLLANTRNFYRIS</sequence>
<dbReference type="InterPro" id="IPR018228">
    <property type="entry name" value="DNase_TatD-rel_CS"/>
</dbReference>
<reference evidence="5" key="1">
    <citation type="journal article" date="2019" name="Int. J. Syst. Evol. Microbiol.">
        <title>The Global Catalogue of Microorganisms (GCM) 10K type strain sequencing project: providing services to taxonomists for standard genome sequencing and annotation.</title>
        <authorList>
            <consortium name="The Broad Institute Genomics Platform"/>
            <consortium name="The Broad Institute Genome Sequencing Center for Infectious Disease"/>
            <person name="Wu L."/>
            <person name="Ma J."/>
        </authorList>
    </citation>
    <scope>NUCLEOTIDE SEQUENCE [LARGE SCALE GENOMIC DNA]</scope>
    <source>
        <strain evidence="5">KCTC 13128</strain>
    </source>
</reference>
<keyword evidence="3 4" id="KW-0378">Hydrolase</keyword>
<organism evidence="4 5">
    <name type="scientific">Virgibacillus xinjiangensis</name>
    <dbReference type="NCBI Taxonomy" id="393090"/>
    <lineage>
        <taxon>Bacteria</taxon>
        <taxon>Bacillati</taxon>
        <taxon>Bacillota</taxon>
        <taxon>Bacilli</taxon>
        <taxon>Bacillales</taxon>
        <taxon>Bacillaceae</taxon>
        <taxon>Virgibacillus</taxon>
    </lineage>
</organism>
<dbReference type="PROSITE" id="PS01137">
    <property type="entry name" value="TATD_1"/>
    <property type="match status" value="1"/>
</dbReference>
<dbReference type="SUPFAM" id="SSF51556">
    <property type="entry name" value="Metallo-dependent hydrolases"/>
    <property type="match status" value="1"/>
</dbReference>
<dbReference type="GO" id="GO:0016787">
    <property type="term" value="F:hydrolase activity"/>
    <property type="evidence" value="ECO:0007669"/>
    <property type="project" value="UniProtKB-KW"/>
</dbReference>
<comment type="similarity">
    <text evidence="1">Belongs to the metallo-dependent hydrolases superfamily. TatD-type hydrolase family.</text>
</comment>
<accession>A0ABV7CQL4</accession>
<dbReference type="Gene3D" id="3.20.20.140">
    <property type="entry name" value="Metal-dependent hydrolases"/>
    <property type="match status" value="1"/>
</dbReference>
<dbReference type="Pfam" id="PF01026">
    <property type="entry name" value="TatD_DNase"/>
    <property type="match status" value="1"/>
</dbReference>
<evidence type="ECO:0000256" key="2">
    <source>
        <dbReference type="ARBA" id="ARBA00022723"/>
    </source>
</evidence>